<reference evidence="9 10" key="1">
    <citation type="submission" date="2017-11" db="EMBL/GenBank/DDBJ databases">
        <title>De novo assembly and phasing of dikaryotic genomes from two isolates of Puccinia coronata f. sp. avenae, the causal agent of oat crown rust.</title>
        <authorList>
            <person name="Miller M.E."/>
            <person name="Zhang Y."/>
            <person name="Omidvar V."/>
            <person name="Sperschneider J."/>
            <person name="Schwessinger B."/>
            <person name="Raley C."/>
            <person name="Palmer J.M."/>
            <person name="Garnica D."/>
            <person name="Upadhyaya N."/>
            <person name="Rathjen J."/>
            <person name="Taylor J.M."/>
            <person name="Park R.F."/>
            <person name="Dodds P.N."/>
            <person name="Hirsch C.D."/>
            <person name="Kianian S.F."/>
            <person name="Figueroa M."/>
        </authorList>
    </citation>
    <scope>NUCLEOTIDE SEQUENCE [LARGE SCALE GENOMIC DNA]</scope>
    <source>
        <strain evidence="9">12SD80</strain>
    </source>
</reference>
<evidence type="ECO:0000313" key="9">
    <source>
        <dbReference type="EMBL" id="PLW31664.1"/>
    </source>
</evidence>
<proteinExistence type="inferred from homology"/>
<feature type="compositionally biased region" description="Polar residues" evidence="7">
    <location>
        <begin position="462"/>
        <end position="478"/>
    </location>
</feature>
<protein>
    <recommendedName>
        <fullName evidence="8">DUF1899 domain-containing protein</fullName>
    </recommendedName>
</protein>
<feature type="region of interest" description="Disordered" evidence="7">
    <location>
        <begin position="404"/>
        <end position="484"/>
    </location>
</feature>
<dbReference type="GO" id="GO:0003779">
    <property type="term" value="F:actin binding"/>
    <property type="evidence" value="ECO:0007669"/>
    <property type="project" value="UniProtKB-KW"/>
</dbReference>
<dbReference type="Gene3D" id="2.130.10.10">
    <property type="entry name" value="YVTN repeat-like/Quinoprotein amine dehydrogenase"/>
    <property type="match status" value="2"/>
</dbReference>
<evidence type="ECO:0000256" key="1">
    <source>
        <dbReference type="ARBA" id="ARBA00004496"/>
    </source>
</evidence>
<dbReference type="InterPro" id="IPR001680">
    <property type="entry name" value="WD40_rpt"/>
</dbReference>
<feature type="domain" description="DUF1899" evidence="8">
    <location>
        <begin position="483"/>
        <end position="543"/>
    </location>
</feature>
<dbReference type="PANTHER" id="PTHR10856:SF20">
    <property type="entry name" value="CORONIN-7"/>
    <property type="match status" value="1"/>
</dbReference>
<evidence type="ECO:0000256" key="5">
    <source>
        <dbReference type="ARBA" id="ARBA00022737"/>
    </source>
</evidence>
<dbReference type="SMART" id="SM01167">
    <property type="entry name" value="DUF1900"/>
    <property type="match status" value="2"/>
</dbReference>
<evidence type="ECO:0000256" key="3">
    <source>
        <dbReference type="ARBA" id="ARBA00022490"/>
    </source>
</evidence>
<accession>A0A2N5U1P6</accession>
<dbReference type="SUPFAM" id="SSF50978">
    <property type="entry name" value="WD40 repeat-like"/>
    <property type="match status" value="1"/>
</dbReference>
<keyword evidence="4" id="KW-0853">WD repeat</keyword>
<dbReference type="Proteomes" id="UP000235392">
    <property type="component" value="Unassembled WGS sequence"/>
</dbReference>
<dbReference type="SMART" id="SM01166">
    <property type="entry name" value="DUF1899"/>
    <property type="match status" value="2"/>
</dbReference>
<feature type="compositionally biased region" description="Polar residues" evidence="7">
    <location>
        <begin position="424"/>
        <end position="446"/>
    </location>
</feature>
<evidence type="ECO:0000256" key="2">
    <source>
        <dbReference type="ARBA" id="ARBA00009482"/>
    </source>
</evidence>
<feature type="region of interest" description="Disordered" evidence="7">
    <location>
        <begin position="952"/>
        <end position="992"/>
    </location>
</feature>
<dbReference type="InterPro" id="IPR015943">
    <property type="entry name" value="WD40/YVTN_repeat-like_dom_sf"/>
</dbReference>
<dbReference type="AlphaFoldDB" id="A0A2N5U1P6"/>
<dbReference type="GO" id="GO:0005737">
    <property type="term" value="C:cytoplasm"/>
    <property type="evidence" value="ECO:0007669"/>
    <property type="project" value="UniProtKB-SubCell"/>
</dbReference>
<dbReference type="InterPro" id="IPR015505">
    <property type="entry name" value="Coronin"/>
</dbReference>
<organism evidence="9 10">
    <name type="scientific">Puccinia coronata f. sp. avenae</name>
    <dbReference type="NCBI Taxonomy" id="200324"/>
    <lineage>
        <taxon>Eukaryota</taxon>
        <taxon>Fungi</taxon>
        <taxon>Dikarya</taxon>
        <taxon>Basidiomycota</taxon>
        <taxon>Pucciniomycotina</taxon>
        <taxon>Pucciniomycetes</taxon>
        <taxon>Pucciniales</taxon>
        <taxon>Pucciniaceae</taxon>
        <taxon>Puccinia</taxon>
    </lineage>
</organism>
<keyword evidence="3" id="KW-0963">Cytoplasm</keyword>
<evidence type="ECO:0000313" key="10">
    <source>
        <dbReference type="Proteomes" id="UP000235392"/>
    </source>
</evidence>
<feature type="domain" description="DUF1899" evidence="8">
    <location>
        <begin position="5"/>
        <end position="70"/>
    </location>
</feature>
<dbReference type="Pfam" id="PF16300">
    <property type="entry name" value="WD40_4"/>
    <property type="match status" value="2"/>
</dbReference>
<comment type="caution">
    <text evidence="9">The sequence shown here is derived from an EMBL/GenBank/DDBJ whole genome shotgun (WGS) entry which is preliminary data.</text>
</comment>
<name>A0A2N5U1P6_9BASI</name>
<comment type="subcellular location">
    <subcellularLocation>
        <location evidence="1">Cytoplasm</location>
    </subcellularLocation>
</comment>
<evidence type="ECO:0000256" key="7">
    <source>
        <dbReference type="SAM" id="MobiDB-lite"/>
    </source>
</evidence>
<dbReference type="PANTHER" id="PTHR10856">
    <property type="entry name" value="CORONIN"/>
    <property type="match status" value="1"/>
</dbReference>
<evidence type="ECO:0000259" key="8">
    <source>
        <dbReference type="SMART" id="SM01166"/>
    </source>
</evidence>
<dbReference type="SUPFAM" id="SSF101908">
    <property type="entry name" value="Putative isomerase YbhE"/>
    <property type="match status" value="1"/>
</dbReference>
<keyword evidence="5" id="KW-0677">Repeat</keyword>
<comment type="similarity">
    <text evidence="2">Belongs to the WD repeat coronin family.</text>
</comment>
<dbReference type="FunFam" id="2.130.10.10:FF:000774">
    <property type="entry name" value="Coronin"/>
    <property type="match status" value="1"/>
</dbReference>
<gene>
    <name evidence="9" type="ORF">PCASD_10897</name>
</gene>
<dbReference type="InterPro" id="IPR036322">
    <property type="entry name" value="WD40_repeat_dom_sf"/>
</dbReference>
<dbReference type="EMBL" id="PGCI01000263">
    <property type="protein sequence ID" value="PLW31664.1"/>
    <property type="molecule type" value="Genomic_DNA"/>
</dbReference>
<evidence type="ECO:0000256" key="4">
    <source>
        <dbReference type="ARBA" id="ARBA00022574"/>
    </source>
</evidence>
<sequence>MPPPRFASKEHLSYRNLLAIPAKKDVQFSEIPILTSGSDSQDLIAATSQYWITKHTTQGHLACASYDKPGKLANKITSFSACSGPISDFITCPFDKFLAVASEAGQTSIFSIPQNLNPFPEPQSFNSIVNLHGDTKNSPIDKLAFHSTSRGILAGSMSNQLAIWDAEHATDGSPSINLASGVRTWDIKWGWDGRLLAATTRTSLLQLWDPRASSMVASCDNQDGSGGKKCSRLVWIGDHVLTTSVNQLRDRQYSVFDPRSLTSPIKIERIDNSSGTLIPLVDPNRSILYLATRGETTLKWSKLNCSSTLTVEAFNSMLPISPIAGIAMAPINHQTVDVMKTELCKLMILTKSAEVVPLTIQAPKRQYLDFHADVMPSVRSMEPAQTGQQWFEGKDQNVALVSQDPAAPGNYKSTTKMTPVPTVMQPTQESRQTQAAPASQLPTTGPASYGVKKSPDEKDSAPTPSQSVEKPTTQQSKVSKPVRWSRKFVDGQTPMQADYEDLHNLSMTFSADREMIKCTSSFFLIPIGGPGGRLGVHHLANRGRLPTHLPCLINVANIVAFEIDQLDQGRVYVAGEDGKVRVFRVPEEGLEQDCASAELVLSATSMERISLMRPHPTAKDILLTISEEMNKPCARVWYVGKLEETTKPCSEVPLPSGAISSASWSLDGSYLAIATKCKTLYVLDPRRGDDKEHWCEGSTHGSARPVQVTWTDDHSHLLTSGFSPTGMREVKMYGVDYEKHAVESLAQISFDNSPAGFFMHYDPDTSIGFCWSKGERTTYLIELIESPNPSPSPSDAKPTFKFERLPPFVHSTIQLGYSFFVKQVLDVKAVEVSKALRLTGNQVQVVSFRIPRNRAEFFQDDVFCETRDLLHPAYKNGRDWLHLHHTHLLHTDDQENQVIFPPAKVDLQPPGMSKLSQAPLTKLQSNQKSLIAKGPQLTDSQKQEQYLEKLFQSAKRDDPAQSALTKPQAEKEDDDDEVVGRSRVGAPVDDDW</sequence>
<keyword evidence="6" id="KW-0009">Actin-binding</keyword>
<dbReference type="InterPro" id="IPR015048">
    <property type="entry name" value="DUF1899"/>
</dbReference>
<evidence type="ECO:0000256" key="6">
    <source>
        <dbReference type="ARBA" id="ARBA00023203"/>
    </source>
</evidence>
<dbReference type="SMART" id="SM00320">
    <property type="entry name" value="WD40"/>
    <property type="match status" value="5"/>
</dbReference>